<dbReference type="PROSITE" id="PS51257">
    <property type="entry name" value="PROKAR_LIPOPROTEIN"/>
    <property type="match status" value="1"/>
</dbReference>
<dbReference type="PRINTS" id="PR01021">
    <property type="entry name" value="OMPADOMAIN"/>
</dbReference>
<dbReference type="STRING" id="555512.SAMN04487993_1002348"/>
<dbReference type="GO" id="GO:0009279">
    <property type="term" value="C:cell outer membrane"/>
    <property type="evidence" value="ECO:0007669"/>
    <property type="project" value="UniProtKB-SubCell"/>
</dbReference>
<gene>
    <name evidence="7" type="ORF">SAMN04487993_1002348</name>
</gene>
<dbReference type="InterPro" id="IPR027367">
    <property type="entry name" value="Gly-zipper_YMGG"/>
</dbReference>
<evidence type="ECO:0000313" key="8">
    <source>
        <dbReference type="Proteomes" id="UP000199093"/>
    </source>
</evidence>
<evidence type="ECO:0000256" key="1">
    <source>
        <dbReference type="ARBA" id="ARBA00004442"/>
    </source>
</evidence>
<keyword evidence="8" id="KW-1185">Reference proteome</keyword>
<dbReference type="InterPro" id="IPR006664">
    <property type="entry name" value="OMP_bac"/>
</dbReference>
<evidence type="ECO:0000259" key="6">
    <source>
        <dbReference type="PROSITE" id="PS51123"/>
    </source>
</evidence>
<dbReference type="AlphaFoldDB" id="A0A1G8J6I5"/>
<dbReference type="RefSeq" id="WP_089844006.1">
    <property type="nucleotide sequence ID" value="NZ_FNEJ01000002.1"/>
</dbReference>
<dbReference type="Pfam" id="PF00691">
    <property type="entry name" value="OmpA"/>
    <property type="match status" value="1"/>
</dbReference>
<dbReference type="OrthoDB" id="9782229at2"/>
<proteinExistence type="predicted"/>
<dbReference type="Pfam" id="PF13441">
    <property type="entry name" value="Gly-zipper_YMGG"/>
    <property type="match status" value="1"/>
</dbReference>
<dbReference type="EMBL" id="FNEJ01000002">
    <property type="protein sequence ID" value="SDI26607.1"/>
    <property type="molecule type" value="Genomic_DNA"/>
</dbReference>
<reference evidence="7 8" key="1">
    <citation type="submission" date="2016-10" db="EMBL/GenBank/DDBJ databases">
        <authorList>
            <person name="de Groot N.N."/>
        </authorList>
    </citation>
    <scope>NUCLEOTIDE SEQUENCE [LARGE SCALE GENOMIC DNA]</scope>
    <source>
        <strain evidence="7 8">DSM 26424</strain>
    </source>
</reference>
<name>A0A1G8J6I5_9RHOB</name>
<dbReference type="SUPFAM" id="SSF103088">
    <property type="entry name" value="OmpA-like"/>
    <property type="match status" value="1"/>
</dbReference>
<evidence type="ECO:0000256" key="4">
    <source>
        <dbReference type="PROSITE-ProRule" id="PRU00473"/>
    </source>
</evidence>
<dbReference type="PANTHER" id="PTHR30329:SF21">
    <property type="entry name" value="LIPOPROTEIN YIAD-RELATED"/>
    <property type="match status" value="1"/>
</dbReference>
<organism evidence="7 8">
    <name type="scientific">Salipiger marinus</name>
    <dbReference type="NCBI Taxonomy" id="555512"/>
    <lineage>
        <taxon>Bacteria</taxon>
        <taxon>Pseudomonadati</taxon>
        <taxon>Pseudomonadota</taxon>
        <taxon>Alphaproteobacteria</taxon>
        <taxon>Rhodobacterales</taxon>
        <taxon>Roseobacteraceae</taxon>
        <taxon>Salipiger</taxon>
    </lineage>
</organism>
<dbReference type="PROSITE" id="PS51123">
    <property type="entry name" value="OMPA_2"/>
    <property type="match status" value="1"/>
</dbReference>
<dbReference type="InterPro" id="IPR050330">
    <property type="entry name" value="Bact_OuterMem_StrucFunc"/>
</dbReference>
<dbReference type="Proteomes" id="UP000199093">
    <property type="component" value="Unassembled WGS sequence"/>
</dbReference>
<keyword evidence="2 4" id="KW-0472">Membrane</keyword>
<dbReference type="PRINTS" id="PR01023">
    <property type="entry name" value="NAFLGMOTY"/>
</dbReference>
<comment type="subcellular location">
    <subcellularLocation>
        <location evidence="1">Cell outer membrane</location>
    </subcellularLocation>
</comment>
<dbReference type="PANTHER" id="PTHR30329">
    <property type="entry name" value="STATOR ELEMENT OF FLAGELLAR MOTOR COMPLEX"/>
    <property type="match status" value="1"/>
</dbReference>
<feature type="domain" description="OmpA-like" evidence="6">
    <location>
        <begin position="104"/>
        <end position="221"/>
    </location>
</feature>
<dbReference type="InterPro" id="IPR006665">
    <property type="entry name" value="OmpA-like"/>
</dbReference>
<keyword evidence="5" id="KW-0732">Signal</keyword>
<evidence type="ECO:0000313" key="7">
    <source>
        <dbReference type="EMBL" id="SDI26607.1"/>
    </source>
</evidence>
<accession>A0A1G8J6I5</accession>
<dbReference type="InterPro" id="IPR036737">
    <property type="entry name" value="OmpA-like_sf"/>
</dbReference>
<protein>
    <submittedName>
        <fullName evidence="7">Outer membrane protein OmpA</fullName>
    </submittedName>
</protein>
<evidence type="ECO:0000256" key="5">
    <source>
        <dbReference type="SAM" id="SignalP"/>
    </source>
</evidence>
<evidence type="ECO:0000256" key="2">
    <source>
        <dbReference type="ARBA" id="ARBA00023136"/>
    </source>
</evidence>
<evidence type="ECO:0000256" key="3">
    <source>
        <dbReference type="ARBA" id="ARBA00023237"/>
    </source>
</evidence>
<dbReference type="Gene3D" id="3.30.1330.60">
    <property type="entry name" value="OmpA-like domain"/>
    <property type="match status" value="1"/>
</dbReference>
<feature type="signal peptide" evidence="5">
    <location>
        <begin position="1"/>
        <end position="22"/>
    </location>
</feature>
<feature type="chain" id="PRO_5011574803" evidence="5">
    <location>
        <begin position="23"/>
        <end position="223"/>
    </location>
</feature>
<sequence length="223" mass="23177">MIRARTPILLSIAAAMTLSACAEGQMFSETDPNRQAKQGALIGAIGGAVAGRAIGGNNDDALKNSLAGAVAGAAAGGLIGNQLDKQEAELRQQLGNNVGINNTGDRLIVTMPQDILFATDSASLRGDLQADIRTVGRSILQYPNTTVQVVGHTDSDGAAAYNQSLSQRRAQAVASVLMQEGVPSYRVQSIGRGEDQPIASNLTSEGKQQNRRVEIVILPNAAS</sequence>
<keyword evidence="3" id="KW-0998">Cell outer membrane</keyword>
<dbReference type="CDD" id="cd07185">
    <property type="entry name" value="OmpA_C-like"/>
    <property type="match status" value="1"/>
</dbReference>